<keyword evidence="4 19" id="KW-0813">Transport</keyword>
<dbReference type="InterPro" id="IPR004678">
    <property type="entry name" value="Cyt_c_oxidase_cbb3_su3"/>
</dbReference>
<organism evidence="22 23">
    <name type="scientific">Psychromonas marina</name>
    <dbReference type="NCBI Taxonomy" id="88364"/>
    <lineage>
        <taxon>Bacteria</taxon>
        <taxon>Pseudomonadati</taxon>
        <taxon>Pseudomonadota</taxon>
        <taxon>Gammaproteobacteria</taxon>
        <taxon>Alteromonadales</taxon>
        <taxon>Psychromonadaceae</taxon>
        <taxon>Psychromonas</taxon>
    </lineage>
</organism>
<dbReference type="Gene3D" id="6.10.280.130">
    <property type="match status" value="1"/>
</dbReference>
<evidence type="ECO:0000259" key="21">
    <source>
        <dbReference type="PROSITE" id="PS51007"/>
    </source>
</evidence>
<feature type="transmembrane region" description="Helical" evidence="20">
    <location>
        <begin position="57"/>
        <end position="76"/>
    </location>
</feature>
<evidence type="ECO:0000256" key="19">
    <source>
        <dbReference type="PIRNR" id="PIRNR000006"/>
    </source>
</evidence>
<keyword evidence="8 19" id="KW-0679">Respiratory chain</keyword>
<evidence type="ECO:0000256" key="9">
    <source>
        <dbReference type="ARBA" id="ARBA00022692"/>
    </source>
</evidence>
<feature type="domain" description="Cytochrome c" evidence="21">
    <location>
        <begin position="150"/>
        <end position="230"/>
    </location>
</feature>
<keyword evidence="9 20" id="KW-0812">Transmembrane</keyword>
<keyword evidence="13 19" id="KW-0249">Electron transport</keyword>
<evidence type="ECO:0000256" key="17">
    <source>
        <dbReference type="ARBA" id="ARBA00023065"/>
    </source>
</evidence>
<keyword evidence="12 19" id="KW-0375">Hydrogen ion transport</keyword>
<evidence type="ECO:0000256" key="15">
    <source>
        <dbReference type="ARBA" id="ARBA00023002"/>
    </source>
</evidence>
<evidence type="ECO:0000256" key="7">
    <source>
        <dbReference type="ARBA" id="ARBA00022617"/>
    </source>
</evidence>
<evidence type="ECO:0000256" key="3">
    <source>
        <dbReference type="ARBA" id="ARBA00006113"/>
    </source>
</evidence>
<evidence type="ECO:0000256" key="8">
    <source>
        <dbReference type="ARBA" id="ARBA00022660"/>
    </source>
</evidence>
<evidence type="ECO:0000256" key="2">
    <source>
        <dbReference type="ARBA" id="ARBA00004673"/>
    </source>
</evidence>
<evidence type="ECO:0000256" key="14">
    <source>
        <dbReference type="ARBA" id="ARBA00022989"/>
    </source>
</evidence>
<reference evidence="23" key="1">
    <citation type="journal article" date="2019" name="Int. J. Syst. Evol. Microbiol.">
        <title>The Global Catalogue of Microorganisms (GCM) 10K type strain sequencing project: providing services to taxonomists for standard genome sequencing and annotation.</title>
        <authorList>
            <consortium name="The Broad Institute Genomics Platform"/>
            <consortium name="The Broad Institute Genome Sequencing Center for Infectious Disease"/>
            <person name="Wu L."/>
            <person name="Ma J."/>
        </authorList>
    </citation>
    <scope>NUCLEOTIDE SEQUENCE [LARGE SCALE GENOMIC DNA]</scope>
    <source>
        <strain evidence="23">NBRC 103166</strain>
    </source>
</reference>
<comment type="similarity">
    <text evidence="3 19">Belongs to the CcoP / FixP family.</text>
</comment>
<keyword evidence="6 19" id="KW-0997">Cell inner membrane</keyword>
<keyword evidence="10 19" id="KW-0479">Metal-binding</keyword>
<keyword evidence="23" id="KW-1185">Reference proteome</keyword>
<keyword evidence="18 19" id="KW-0472">Membrane</keyword>
<sequence length="320" mass="35106">MSLFWTIWISVITLIVVIGCAILLRLTSRNDTGVPEGEPMPHTFDGIQEMNNPLPKWWVGLFWFTIVIAVIYSFAFPTFTANYNGLLNWTSSEQSVMNPEESAELAKTSQSQYQREMNAADDKFGAVFKELAYQPSGEYKDLTLIAKDPEAVKVGQRLYLQNCAQCHGSDARGSKGFPNLTDDDWLYGGEAETIKATIMHGRNGVMAAWKDVLGGDQGVTEVASYVLQLSGRRVNAIEAQAGEEKFVICAACHGADGKGNHALGAPNLTDKIWLYGGSRKAVEDTIANGRNGVMPAWAKVLGEDKVHLISAFVYSLSQEK</sequence>
<evidence type="ECO:0000256" key="13">
    <source>
        <dbReference type="ARBA" id="ARBA00022982"/>
    </source>
</evidence>
<evidence type="ECO:0000256" key="10">
    <source>
        <dbReference type="ARBA" id="ARBA00022723"/>
    </source>
</evidence>
<dbReference type="SUPFAM" id="SSF46626">
    <property type="entry name" value="Cytochrome c"/>
    <property type="match status" value="2"/>
</dbReference>
<dbReference type="InterPro" id="IPR032858">
    <property type="entry name" value="CcoP_N"/>
</dbReference>
<dbReference type="InterPro" id="IPR050597">
    <property type="entry name" value="Cytochrome_c_Oxidase_Subunit"/>
</dbReference>
<accession>A0ABQ6DVF8</accession>
<gene>
    <name evidence="22" type="primary">ccoP</name>
    <name evidence="22" type="ORF">GCM10007916_01360</name>
</gene>
<comment type="cofactor">
    <cofactor evidence="19">
        <name>heme c</name>
        <dbReference type="ChEBI" id="CHEBI:61717"/>
    </cofactor>
    <text evidence="19">Binds 2 heme C groups per subunit.</text>
</comment>
<comment type="subunit">
    <text evidence="19">Component of the cbb3-type cytochrome c oxidase.</text>
</comment>
<evidence type="ECO:0000256" key="6">
    <source>
        <dbReference type="ARBA" id="ARBA00022519"/>
    </source>
</evidence>
<keyword evidence="14 20" id="KW-1133">Transmembrane helix</keyword>
<evidence type="ECO:0000256" key="5">
    <source>
        <dbReference type="ARBA" id="ARBA00022475"/>
    </source>
</evidence>
<dbReference type="Gene3D" id="1.10.760.10">
    <property type="entry name" value="Cytochrome c-like domain"/>
    <property type="match status" value="2"/>
</dbReference>
<dbReference type="InterPro" id="IPR036909">
    <property type="entry name" value="Cyt_c-like_dom_sf"/>
</dbReference>
<name>A0ABQ6DVF8_9GAMM</name>
<proteinExistence type="inferred from homology"/>
<dbReference type="PANTHER" id="PTHR33751">
    <property type="entry name" value="CBB3-TYPE CYTOCHROME C OXIDASE SUBUNIT FIXP"/>
    <property type="match status" value="1"/>
</dbReference>
<keyword evidence="15 19" id="KW-0560">Oxidoreductase</keyword>
<comment type="subcellular location">
    <subcellularLocation>
        <location evidence="1 19">Cell inner membrane</location>
    </subcellularLocation>
</comment>
<evidence type="ECO:0000256" key="20">
    <source>
        <dbReference type="SAM" id="Phobius"/>
    </source>
</evidence>
<feature type="transmembrane region" description="Helical" evidence="20">
    <location>
        <begin position="6"/>
        <end position="24"/>
    </location>
</feature>
<evidence type="ECO:0000256" key="1">
    <source>
        <dbReference type="ARBA" id="ARBA00004533"/>
    </source>
</evidence>
<dbReference type="Pfam" id="PF14715">
    <property type="entry name" value="FixP_N"/>
    <property type="match status" value="1"/>
</dbReference>
<comment type="caution">
    <text evidence="22">The sequence shown here is derived from an EMBL/GenBank/DDBJ whole genome shotgun (WGS) entry which is preliminary data.</text>
</comment>
<evidence type="ECO:0000313" key="22">
    <source>
        <dbReference type="EMBL" id="GLS89069.1"/>
    </source>
</evidence>
<evidence type="ECO:0000256" key="11">
    <source>
        <dbReference type="ARBA" id="ARBA00022737"/>
    </source>
</evidence>
<keyword evidence="11" id="KW-0677">Repeat</keyword>
<keyword evidence="7 19" id="KW-0349">Heme</keyword>
<evidence type="ECO:0000256" key="16">
    <source>
        <dbReference type="ARBA" id="ARBA00023004"/>
    </source>
</evidence>
<dbReference type="PANTHER" id="PTHR33751:SF1">
    <property type="entry name" value="CBB3-TYPE CYTOCHROME C OXIDASE SUBUNIT FIXP"/>
    <property type="match status" value="1"/>
</dbReference>
<dbReference type="PROSITE" id="PS51007">
    <property type="entry name" value="CYTC"/>
    <property type="match status" value="2"/>
</dbReference>
<keyword evidence="5 19" id="KW-1003">Cell membrane</keyword>
<dbReference type="PIRSF" id="PIRSF000006">
    <property type="entry name" value="Cbb3-Cox_fixP"/>
    <property type="match status" value="1"/>
</dbReference>
<dbReference type="Pfam" id="PF13442">
    <property type="entry name" value="Cytochrome_CBB3"/>
    <property type="match status" value="2"/>
</dbReference>
<dbReference type="Proteomes" id="UP001157353">
    <property type="component" value="Unassembled WGS sequence"/>
</dbReference>
<feature type="domain" description="Cytochrome c" evidence="21">
    <location>
        <begin position="237"/>
        <end position="317"/>
    </location>
</feature>
<protein>
    <recommendedName>
        <fullName evidence="19">Cbb3-type cytochrome c oxidase subunit</fullName>
    </recommendedName>
</protein>
<keyword evidence="17 19" id="KW-0406">Ion transport</keyword>
<evidence type="ECO:0000256" key="18">
    <source>
        <dbReference type="ARBA" id="ARBA00023136"/>
    </source>
</evidence>
<evidence type="ECO:0000256" key="4">
    <source>
        <dbReference type="ARBA" id="ARBA00022448"/>
    </source>
</evidence>
<dbReference type="RefSeq" id="WP_284202190.1">
    <property type="nucleotide sequence ID" value="NZ_BSPQ01000001.1"/>
</dbReference>
<evidence type="ECO:0000313" key="23">
    <source>
        <dbReference type="Proteomes" id="UP001157353"/>
    </source>
</evidence>
<comment type="pathway">
    <text evidence="2 19">Energy metabolism; oxidative phosphorylation.</text>
</comment>
<dbReference type="InterPro" id="IPR009056">
    <property type="entry name" value="Cyt_c-like_dom"/>
</dbReference>
<keyword evidence="16 19" id="KW-0408">Iron</keyword>
<dbReference type="EMBL" id="BSPQ01000001">
    <property type="protein sequence ID" value="GLS89069.1"/>
    <property type="molecule type" value="Genomic_DNA"/>
</dbReference>
<comment type="function">
    <text evidence="19">C-type cytochrome. Part of the cbb3-type cytochrome c oxidase complex.</text>
</comment>
<dbReference type="InterPro" id="IPR038414">
    <property type="entry name" value="CcoP_N_sf"/>
</dbReference>
<evidence type="ECO:0000256" key="12">
    <source>
        <dbReference type="ARBA" id="ARBA00022781"/>
    </source>
</evidence>
<dbReference type="NCBIfam" id="TIGR00782">
    <property type="entry name" value="ccoP"/>
    <property type="match status" value="1"/>
</dbReference>